<dbReference type="InterPro" id="IPR046373">
    <property type="entry name" value="Acyl-CoA_Oxase/DH_mid-dom_sf"/>
</dbReference>
<dbReference type="InterPro" id="IPR036250">
    <property type="entry name" value="AcylCo_DH-like_C"/>
</dbReference>
<dbReference type="SUPFAM" id="SSF56645">
    <property type="entry name" value="Acyl-CoA dehydrogenase NM domain-like"/>
    <property type="match status" value="1"/>
</dbReference>
<dbReference type="GO" id="GO:0003995">
    <property type="term" value="F:acyl-CoA dehydrogenase activity"/>
    <property type="evidence" value="ECO:0007669"/>
    <property type="project" value="TreeGrafter"/>
</dbReference>
<evidence type="ECO:0000256" key="8">
    <source>
        <dbReference type="RuleBase" id="RU362125"/>
    </source>
</evidence>
<sequence length="439" mass="48200">MAWDFSTEPEFEEKLEWIRTFVRDEIEPLEVIFPSCEFLPLNEERRRIVDPLKQKVRDKGLWAPHLGPELGGQGFGAVKLTLINEILGRATWSSIIFGTQAPDTGNAEILARFGTQEQKDRYLTGLLSGEIFSTFSMTEPQGGSDPRVFTTRAVRDGSGEDADWVLNGRKYWSSNASVASFFIVVAITDPDVPVHTGASTFLVPADTPGVNIEATHHLFGSHSHDPGHSLVHYDNVRVPASAMLGGEGQGFHVAQSRLAGGRLHHAMRSIGVAQRAIDMMARRAKSRFTQGSLLADKQMIQEFVADSFVELTQFRLMVLHAAWLVDTGGDRAAREEIAACKIQTANVLKSIGLRAIQVHGGLGLTDQMPLTNVLLGGITLGLADGPTEAHKVNLARQVLKGYDAEDPVWPSEFLGNRIERAREKYGHLIDRIPALPVSP</sequence>
<evidence type="ECO:0000313" key="13">
    <source>
        <dbReference type="Proteomes" id="UP000216063"/>
    </source>
</evidence>
<dbReference type="FunFam" id="2.40.110.10:FF:000002">
    <property type="entry name" value="Acyl-CoA dehydrogenase fadE12"/>
    <property type="match status" value="1"/>
</dbReference>
<name>A0A255DFD8_9MYCO</name>
<dbReference type="Gene3D" id="2.40.110.10">
    <property type="entry name" value="Butyryl-CoA Dehydrogenase, subunit A, domain 2"/>
    <property type="match status" value="1"/>
</dbReference>
<dbReference type="Proteomes" id="UP000216063">
    <property type="component" value="Unassembled WGS sequence"/>
</dbReference>
<comment type="caution">
    <text evidence="12">The sequence shown here is derived from an EMBL/GenBank/DDBJ whole genome shotgun (WGS) entry which is preliminary data.</text>
</comment>
<evidence type="ECO:0000256" key="4">
    <source>
        <dbReference type="ARBA" id="ARBA00022630"/>
    </source>
</evidence>
<dbReference type="InterPro" id="IPR009075">
    <property type="entry name" value="AcylCo_DH/oxidase_C"/>
</dbReference>
<evidence type="ECO:0000256" key="7">
    <source>
        <dbReference type="ARBA" id="ARBA00052546"/>
    </source>
</evidence>
<proteinExistence type="inferred from homology"/>
<gene>
    <name evidence="12" type="ORF">CG716_19320</name>
</gene>
<evidence type="ECO:0000256" key="5">
    <source>
        <dbReference type="ARBA" id="ARBA00022827"/>
    </source>
</evidence>
<evidence type="ECO:0000256" key="6">
    <source>
        <dbReference type="ARBA" id="ARBA00023002"/>
    </source>
</evidence>
<evidence type="ECO:0000256" key="3">
    <source>
        <dbReference type="ARBA" id="ARBA00011738"/>
    </source>
</evidence>
<dbReference type="Gene3D" id="1.20.140.10">
    <property type="entry name" value="Butyryl-CoA Dehydrogenase, subunit A, domain 3"/>
    <property type="match status" value="1"/>
</dbReference>
<evidence type="ECO:0000259" key="10">
    <source>
        <dbReference type="Pfam" id="PF02770"/>
    </source>
</evidence>
<reference evidence="12 13" key="1">
    <citation type="submission" date="2017-07" db="EMBL/GenBank/DDBJ databases">
        <title>The new phylogeny of genus Mycobacterium.</title>
        <authorList>
            <person name="Tortoli E."/>
            <person name="Trovato A."/>
            <person name="Cirillo D.M."/>
        </authorList>
    </citation>
    <scope>NUCLEOTIDE SEQUENCE [LARGE SCALE GENOMIC DNA]</scope>
    <source>
        <strain evidence="12 13">ATCC 33027</strain>
    </source>
</reference>
<keyword evidence="13" id="KW-1185">Reference proteome</keyword>
<comment type="cofactor">
    <cofactor evidence="1 8">
        <name>FAD</name>
        <dbReference type="ChEBI" id="CHEBI:57692"/>
    </cofactor>
</comment>
<protein>
    <submittedName>
        <fullName evidence="12">Acyl-CoA dehydrogenase</fullName>
    </submittedName>
</protein>
<dbReference type="InterPro" id="IPR037069">
    <property type="entry name" value="AcylCoA_DH/ox_N_sf"/>
</dbReference>
<dbReference type="Pfam" id="PF02770">
    <property type="entry name" value="Acyl-CoA_dh_M"/>
    <property type="match status" value="1"/>
</dbReference>
<dbReference type="Pfam" id="PF02771">
    <property type="entry name" value="Acyl-CoA_dh_N"/>
    <property type="match status" value="1"/>
</dbReference>
<dbReference type="PANTHER" id="PTHR48083:SF13">
    <property type="entry name" value="ACYL-COA DEHYDROGENASE FAMILY MEMBER 11"/>
    <property type="match status" value="1"/>
</dbReference>
<dbReference type="AlphaFoldDB" id="A0A255DFD8"/>
<evidence type="ECO:0000259" key="9">
    <source>
        <dbReference type="Pfam" id="PF00441"/>
    </source>
</evidence>
<comment type="catalytic activity">
    <reaction evidence="7">
        <text>a 2,3-saturated acyl-CoA + A = a 2,3-dehydroacyl-CoA + AH2</text>
        <dbReference type="Rhea" id="RHEA:48608"/>
        <dbReference type="ChEBI" id="CHEBI:13193"/>
        <dbReference type="ChEBI" id="CHEBI:17499"/>
        <dbReference type="ChEBI" id="CHEBI:60015"/>
        <dbReference type="ChEBI" id="CHEBI:65111"/>
    </reaction>
</comment>
<dbReference type="InterPro" id="IPR050741">
    <property type="entry name" value="Acyl-CoA_dehydrogenase"/>
</dbReference>
<keyword evidence="5 8" id="KW-0274">FAD</keyword>
<evidence type="ECO:0000256" key="2">
    <source>
        <dbReference type="ARBA" id="ARBA00009347"/>
    </source>
</evidence>
<dbReference type="Pfam" id="PF00441">
    <property type="entry name" value="Acyl-CoA_dh_1"/>
    <property type="match status" value="1"/>
</dbReference>
<evidence type="ECO:0000259" key="11">
    <source>
        <dbReference type="Pfam" id="PF02771"/>
    </source>
</evidence>
<organism evidence="12 13">
    <name type="scientific">Mycolicibacterium sphagni</name>
    <dbReference type="NCBI Taxonomy" id="1786"/>
    <lineage>
        <taxon>Bacteria</taxon>
        <taxon>Bacillati</taxon>
        <taxon>Actinomycetota</taxon>
        <taxon>Actinomycetes</taxon>
        <taxon>Mycobacteriales</taxon>
        <taxon>Mycobacteriaceae</taxon>
        <taxon>Mycolicibacterium</taxon>
    </lineage>
</organism>
<dbReference type="InterPro" id="IPR013786">
    <property type="entry name" value="AcylCoA_DH/ox_N"/>
</dbReference>
<dbReference type="RefSeq" id="WP_094482541.1">
    <property type="nucleotide sequence ID" value="NZ_NOZR01000017.1"/>
</dbReference>
<feature type="domain" description="Acyl-CoA oxidase/dehydrogenase middle" evidence="10">
    <location>
        <begin position="135"/>
        <end position="235"/>
    </location>
</feature>
<comment type="subunit">
    <text evidence="3">Homodimer.</text>
</comment>
<dbReference type="GO" id="GO:0005737">
    <property type="term" value="C:cytoplasm"/>
    <property type="evidence" value="ECO:0007669"/>
    <property type="project" value="TreeGrafter"/>
</dbReference>
<feature type="domain" description="Acyl-CoA dehydrogenase/oxidase C-terminal" evidence="9">
    <location>
        <begin position="248"/>
        <end position="399"/>
    </location>
</feature>
<keyword evidence="4 8" id="KW-0285">Flavoprotein</keyword>
<dbReference type="GO" id="GO:0033539">
    <property type="term" value="P:fatty acid beta-oxidation using acyl-CoA dehydrogenase"/>
    <property type="evidence" value="ECO:0007669"/>
    <property type="project" value="TreeGrafter"/>
</dbReference>
<dbReference type="Gene3D" id="1.10.540.10">
    <property type="entry name" value="Acyl-CoA dehydrogenase/oxidase, N-terminal domain"/>
    <property type="match status" value="1"/>
</dbReference>
<comment type="similarity">
    <text evidence="2 8">Belongs to the acyl-CoA dehydrogenase family.</text>
</comment>
<dbReference type="EMBL" id="NOZR01000017">
    <property type="protein sequence ID" value="OYN77351.1"/>
    <property type="molecule type" value="Genomic_DNA"/>
</dbReference>
<feature type="domain" description="Acyl-CoA dehydrogenase/oxidase N-terminal" evidence="11">
    <location>
        <begin position="12"/>
        <end position="130"/>
    </location>
</feature>
<dbReference type="InterPro" id="IPR006091">
    <property type="entry name" value="Acyl-CoA_Oxase/DH_mid-dom"/>
</dbReference>
<accession>A0A255DFD8</accession>
<dbReference type="InterPro" id="IPR009100">
    <property type="entry name" value="AcylCoA_DH/oxidase_NM_dom_sf"/>
</dbReference>
<dbReference type="PANTHER" id="PTHR48083">
    <property type="entry name" value="MEDIUM-CHAIN SPECIFIC ACYL-COA DEHYDROGENASE, MITOCHONDRIAL-RELATED"/>
    <property type="match status" value="1"/>
</dbReference>
<dbReference type="OrthoDB" id="8876745at2"/>
<dbReference type="SUPFAM" id="SSF47203">
    <property type="entry name" value="Acyl-CoA dehydrogenase C-terminal domain-like"/>
    <property type="match status" value="1"/>
</dbReference>
<keyword evidence="6 8" id="KW-0560">Oxidoreductase</keyword>
<dbReference type="GO" id="GO:0050660">
    <property type="term" value="F:flavin adenine dinucleotide binding"/>
    <property type="evidence" value="ECO:0007669"/>
    <property type="project" value="InterPro"/>
</dbReference>
<evidence type="ECO:0000313" key="12">
    <source>
        <dbReference type="EMBL" id="OYN77351.1"/>
    </source>
</evidence>
<evidence type="ECO:0000256" key="1">
    <source>
        <dbReference type="ARBA" id="ARBA00001974"/>
    </source>
</evidence>